<comment type="function">
    <text evidence="1">Needed for flagellar regrowth and assembly.</text>
</comment>
<accession>A0ABS2NWD7</accession>
<evidence type="ECO:0000259" key="9">
    <source>
        <dbReference type="Pfam" id="PF02108"/>
    </source>
</evidence>
<keyword evidence="11" id="KW-1185">Reference proteome</keyword>
<keyword evidence="6" id="KW-1006">Bacterial flagellum protein export</keyword>
<evidence type="ECO:0000256" key="7">
    <source>
        <dbReference type="NCBIfam" id="TIGR03825"/>
    </source>
</evidence>
<organism evidence="10 11">
    <name type="scientific">Sutcliffiella tianshenii</name>
    <dbReference type="NCBI Taxonomy" id="1463404"/>
    <lineage>
        <taxon>Bacteria</taxon>
        <taxon>Bacillati</taxon>
        <taxon>Bacillota</taxon>
        <taxon>Bacilli</taxon>
        <taxon>Bacillales</taxon>
        <taxon>Bacillaceae</taxon>
        <taxon>Sutcliffiella</taxon>
    </lineage>
</organism>
<keyword evidence="10" id="KW-0282">Flagellum</keyword>
<evidence type="ECO:0000256" key="3">
    <source>
        <dbReference type="ARBA" id="ARBA00022448"/>
    </source>
</evidence>
<evidence type="ECO:0000256" key="6">
    <source>
        <dbReference type="ARBA" id="ARBA00023225"/>
    </source>
</evidence>
<keyword evidence="5" id="KW-0653">Protein transport</keyword>
<reference evidence="10 11" key="1">
    <citation type="submission" date="2021-01" db="EMBL/GenBank/DDBJ databases">
        <title>Genomic Encyclopedia of Type Strains, Phase IV (KMG-IV): sequencing the most valuable type-strain genomes for metagenomic binning, comparative biology and taxonomic classification.</title>
        <authorList>
            <person name="Goeker M."/>
        </authorList>
    </citation>
    <scope>NUCLEOTIDE SEQUENCE [LARGE SCALE GENOMIC DNA]</scope>
    <source>
        <strain evidence="10 11">DSM 25879</strain>
    </source>
</reference>
<feature type="domain" description="Flagellar assembly protein FliH/Type III secretion system HrpE" evidence="9">
    <location>
        <begin position="128"/>
        <end position="242"/>
    </location>
</feature>
<proteinExistence type="inferred from homology"/>
<gene>
    <name evidence="10" type="ORF">JOC95_000836</name>
</gene>
<dbReference type="EMBL" id="JAFBED010000002">
    <property type="protein sequence ID" value="MBM7618987.1"/>
    <property type="molecule type" value="Genomic_DNA"/>
</dbReference>
<dbReference type="InterPro" id="IPR051472">
    <property type="entry name" value="T3SS_Stator/FliH"/>
</dbReference>
<name>A0ABS2NWD7_9BACI</name>
<evidence type="ECO:0000313" key="11">
    <source>
        <dbReference type="Proteomes" id="UP000737402"/>
    </source>
</evidence>
<keyword evidence="10" id="KW-0966">Cell projection</keyword>
<dbReference type="Proteomes" id="UP000737402">
    <property type="component" value="Unassembled WGS sequence"/>
</dbReference>
<evidence type="ECO:0000313" key="10">
    <source>
        <dbReference type="EMBL" id="MBM7618987.1"/>
    </source>
</evidence>
<evidence type="ECO:0000256" key="5">
    <source>
        <dbReference type="ARBA" id="ARBA00022927"/>
    </source>
</evidence>
<evidence type="ECO:0000256" key="8">
    <source>
        <dbReference type="SAM" id="Coils"/>
    </source>
</evidence>
<keyword evidence="4" id="KW-1005">Bacterial flagellum biogenesis</keyword>
<evidence type="ECO:0000256" key="1">
    <source>
        <dbReference type="ARBA" id="ARBA00003041"/>
    </source>
</evidence>
<protein>
    <recommendedName>
        <fullName evidence="7">Flagellar assembly protein FliH</fullName>
    </recommendedName>
</protein>
<dbReference type="PANTHER" id="PTHR34982">
    <property type="entry name" value="YOP PROTEINS TRANSLOCATION PROTEIN L"/>
    <property type="match status" value="1"/>
</dbReference>
<dbReference type="InterPro" id="IPR022524">
    <property type="entry name" value="FliH_Bacilli"/>
</dbReference>
<dbReference type="PANTHER" id="PTHR34982:SF1">
    <property type="entry name" value="FLAGELLAR ASSEMBLY PROTEIN FLIH"/>
    <property type="match status" value="1"/>
</dbReference>
<feature type="coiled-coil region" evidence="8">
    <location>
        <begin position="35"/>
        <end position="69"/>
    </location>
</feature>
<dbReference type="RefSeq" id="WP_204413683.1">
    <property type="nucleotide sequence ID" value="NZ_JAFBED010000002.1"/>
</dbReference>
<dbReference type="NCBIfam" id="TIGR03825">
    <property type="entry name" value="FliH_bacil"/>
    <property type="match status" value="1"/>
</dbReference>
<keyword evidence="10" id="KW-0969">Cilium</keyword>
<dbReference type="Pfam" id="PF02108">
    <property type="entry name" value="FliH"/>
    <property type="match status" value="1"/>
</dbReference>
<keyword evidence="8" id="KW-0175">Coiled coil</keyword>
<sequence length="267" mass="30656">MSRLIKSSLFNIEETDRVSIKVAPIFPIQDDGQQAAVQRQSIEQINKIVQEAKDEAAKIMKATEKEKEKILCVIAQEKQVWEEEKQRLIDRASNEGYEQGYQAGKTEALSEYENLCLQAKHTVELSKSEHQKKLDSSIETIMSISIKVSEKILGYELERDVEAYMRMVQTALKEVKEKEEVKIYVSTHQYPLLIQNKQHLQNIINSQYDLLIYPEAELAPDGCWIDSSAGRMEISVQTQLTEIKDKLLQLVKPEANNDDSRRATARN</sequence>
<comment type="caution">
    <text evidence="10">The sequence shown here is derived from an EMBL/GenBank/DDBJ whole genome shotgun (WGS) entry which is preliminary data.</text>
</comment>
<evidence type="ECO:0000256" key="2">
    <source>
        <dbReference type="ARBA" id="ARBA00006602"/>
    </source>
</evidence>
<comment type="similarity">
    <text evidence="2">Belongs to the FliH family.</text>
</comment>
<dbReference type="InterPro" id="IPR018035">
    <property type="entry name" value="Flagellar_FliH/T3SS_HrpE"/>
</dbReference>
<evidence type="ECO:0000256" key="4">
    <source>
        <dbReference type="ARBA" id="ARBA00022795"/>
    </source>
</evidence>
<keyword evidence="3" id="KW-0813">Transport</keyword>